<evidence type="ECO:0000313" key="1">
    <source>
        <dbReference type="EMBL" id="KAK3793177.1"/>
    </source>
</evidence>
<keyword evidence="2" id="KW-1185">Reference proteome</keyword>
<comment type="caution">
    <text evidence="1">The sequence shown here is derived from an EMBL/GenBank/DDBJ whole genome shotgun (WGS) entry which is preliminary data.</text>
</comment>
<name>A0AAE1ASJ2_9GAST</name>
<proteinExistence type="predicted"/>
<accession>A0AAE1ASJ2</accession>
<organism evidence="1 2">
    <name type="scientific">Elysia crispata</name>
    <name type="common">lettuce slug</name>
    <dbReference type="NCBI Taxonomy" id="231223"/>
    <lineage>
        <taxon>Eukaryota</taxon>
        <taxon>Metazoa</taxon>
        <taxon>Spiralia</taxon>
        <taxon>Lophotrochozoa</taxon>
        <taxon>Mollusca</taxon>
        <taxon>Gastropoda</taxon>
        <taxon>Heterobranchia</taxon>
        <taxon>Euthyneura</taxon>
        <taxon>Panpulmonata</taxon>
        <taxon>Sacoglossa</taxon>
        <taxon>Placobranchoidea</taxon>
        <taxon>Plakobranchidae</taxon>
        <taxon>Elysia</taxon>
    </lineage>
</organism>
<sequence>MKSSPSVFEPLLGGVGWGGARRNRHENYKPCGGFPASSWPARTTLLRQRRGVNSVSISLETQTIMVAARKLQPSASPGV</sequence>
<gene>
    <name evidence="1" type="ORF">RRG08_009476</name>
</gene>
<evidence type="ECO:0000313" key="2">
    <source>
        <dbReference type="Proteomes" id="UP001283361"/>
    </source>
</evidence>
<dbReference type="AlphaFoldDB" id="A0AAE1ASJ2"/>
<protein>
    <submittedName>
        <fullName evidence="1">Uncharacterized protein</fullName>
    </submittedName>
</protein>
<dbReference type="Proteomes" id="UP001283361">
    <property type="component" value="Unassembled WGS sequence"/>
</dbReference>
<reference evidence="1" key="1">
    <citation type="journal article" date="2023" name="G3 (Bethesda)">
        <title>A reference genome for the long-term kleptoplast-retaining sea slug Elysia crispata morphotype clarki.</title>
        <authorList>
            <person name="Eastman K.E."/>
            <person name="Pendleton A.L."/>
            <person name="Shaikh M.A."/>
            <person name="Suttiyut T."/>
            <person name="Ogas R."/>
            <person name="Tomko P."/>
            <person name="Gavelis G."/>
            <person name="Widhalm J.R."/>
            <person name="Wisecaver J.H."/>
        </authorList>
    </citation>
    <scope>NUCLEOTIDE SEQUENCE</scope>
    <source>
        <strain evidence="1">ECLA1</strain>
    </source>
</reference>
<dbReference type="EMBL" id="JAWDGP010001275">
    <property type="protein sequence ID" value="KAK3793177.1"/>
    <property type="molecule type" value="Genomic_DNA"/>
</dbReference>